<keyword evidence="6 8" id="KW-0472">Membrane</keyword>
<evidence type="ECO:0000256" key="1">
    <source>
        <dbReference type="ARBA" id="ARBA00004651"/>
    </source>
</evidence>
<name>A0A1I2I8L8_9MICO</name>
<keyword evidence="3" id="KW-1003">Cell membrane</keyword>
<dbReference type="Proteomes" id="UP000198520">
    <property type="component" value="Unassembled WGS sequence"/>
</dbReference>
<dbReference type="Pfam" id="PF13440">
    <property type="entry name" value="Polysacc_synt_3"/>
    <property type="match status" value="1"/>
</dbReference>
<sequence length="507" mass="52493">MAVPVERRVPGQGRVSASSARSPGLGSSAARGAVVTVAGQGARMILQIASVIVLARFLDPHEYGLVTMVLVVVGIGEIFRDFGLSTAAVRAATVSPAQRSNLFWANTGLGVLLGIALLAAAPLLGRGYGEPDVVPIARALAVVFVLNGLLTQYRADLNRRLRFTVLAATDVSAQAVGFAVAVMLAVNGAGAWALVAQQVTQAAVLLVIVAVAAGWLPRGIARDAPMREFWHFGVNLVGSQVIGYLGNNIDSIVIGARLGAGPLGLYNRGYTLVMTPVRQVRAPSTTVAVPVLSRLVTDPPRFARFVTRGQLALAYPVMIGVAVLVGVAAPATVVLLGPAWVEVAPIIQLLAVAALFQTLAYVGYWVYLVCGLTPQLLRYSLVSTALKIALVLLGAQWGGVVGVAAGYLVASAIEWPLSLWWLARLTPFPGVALTWAALRIVTVGAVVAAAAYGGAHAGVTSDALASIAGVAAGLASFGMLALVVRPVRRDVRAVLDVARLAVARAKS</sequence>
<feature type="transmembrane region" description="Helical" evidence="8">
    <location>
        <begin position="165"/>
        <end position="186"/>
    </location>
</feature>
<organism evidence="9 10">
    <name type="scientific">Flavimobilis marinus</name>
    <dbReference type="NCBI Taxonomy" id="285351"/>
    <lineage>
        <taxon>Bacteria</taxon>
        <taxon>Bacillati</taxon>
        <taxon>Actinomycetota</taxon>
        <taxon>Actinomycetes</taxon>
        <taxon>Micrococcales</taxon>
        <taxon>Jonesiaceae</taxon>
        <taxon>Flavimobilis</taxon>
    </lineage>
</organism>
<evidence type="ECO:0000313" key="10">
    <source>
        <dbReference type="Proteomes" id="UP000198520"/>
    </source>
</evidence>
<feature type="transmembrane region" description="Helical" evidence="8">
    <location>
        <begin position="464"/>
        <end position="484"/>
    </location>
</feature>
<dbReference type="PANTHER" id="PTHR30250">
    <property type="entry name" value="PST FAMILY PREDICTED COLANIC ACID TRANSPORTER"/>
    <property type="match status" value="1"/>
</dbReference>
<keyword evidence="4 8" id="KW-0812">Transmembrane</keyword>
<feature type="transmembrane region" description="Helical" evidence="8">
    <location>
        <begin position="136"/>
        <end position="153"/>
    </location>
</feature>
<protein>
    <submittedName>
        <fullName evidence="9">Polysaccharide transporter, PST family</fullName>
    </submittedName>
</protein>
<dbReference type="AlphaFoldDB" id="A0A1I2I8L8"/>
<feature type="transmembrane region" description="Helical" evidence="8">
    <location>
        <begin position="404"/>
        <end position="423"/>
    </location>
</feature>
<dbReference type="PANTHER" id="PTHR30250:SF10">
    <property type="entry name" value="LIPOPOLYSACCHARIDE BIOSYNTHESIS PROTEIN WZXC"/>
    <property type="match status" value="1"/>
</dbReference>
<reference evidence="10" key="1">
    <citation type="submission" date="2016-10" db="EMBL/GenBank/DDBJ databases">
        <authorList>
            <person name="Varghese N."/>
            <person name="Submissions S."/>
        </authorList>
    </citation>
    <scope>NUCLEOTIDE SEQUENCE [LARGE SCALE GENOMIC DNA]</scope>
    <source>
        <strain evidence="10">DSM 19083</strain>
    </source>
</reference>
<feature type="transmembrane region" description="Helical" evidence="8">
    <location>
        <begin position="346"/>
        <end position="367"/>
    </location>
</feature>
<keyword evidence="5 8" id="KW-1133">Transmembrane helix</keyword>
<evidence type="ECO:0000256" key="3">
    <source>
        <dbReference type="ARBA" id="ARBA00022475"/>
    </source>
</evidence>
<accession>A0A1I2I8L8</accession>
<dbReference type="InterPro" id="IPR050833">
    <property type="entry name" value="Poly_Biosynth_Transport"/>
</dbReference>
<comment type="similarity">
    <text evidence="2">Belongs to the polysaccharide synthase family.</text>
</comment>
<evidence type="ECO:0000313" key="9">
    <source>
        <dbReference type="EMBL" id="SFF37226.1"/>
    </source>
</evidence>
<evidence type="ECO:0000256" key="8">
    <source>
        <dbReference type="SAM" id="Phobius"/>
    </source>
</evidence>
<evidence type="ECO:0000256" key="2">
    <source>
        <dbReference type="ARBA" id="ARBA00007430"/>
    </source>
</evidence>
<gene>
    <name evidence="9" type="ORF">SAMN04488035_2708</name>
</gene>
<evidence type="ECO:0000256" key="6">
    <source>
        <dbReference type="ARBA" id="ARBA00023136"/>
    </source>
</evidence>
<feature type="transmembrane region" description="Helical" evidence="8">
    <location>
        <begin position="379"/>
        <end position="398"/>
    </location>
</feature>
<dbReference type="CDD" id="cd13127">
    <property type="entry name" value="MATE_tuaB_like"/>
    <property type="match status" value="1"/>
</dbReference>
<evidence type="ECO:0000256" key="7">
    <source>
        <dbReference type="SAM" id="MobiDB-lite"/>
    </source>
</evidence>
<dbReference type="OrthoDB" id="9770347at2"/>
<feature type="transmembrane region" description="Helical" evidence="8">
    <location>
        <begin position="198"/>
        <end position="217"/>
    </location>
</feature>
<keyword evidence="10" id="KW-1185">Reference proteome</keyword>
<dbReference type="GO" id="GO:0005886">
    <property type="term" value="C:plasma membrane"/>
    <property type="evidence" value="ECO:0007669"/>
    <property type="project" value="UniProtKB-SubCell"/>
</dbReference>
<feature type="transmembrane region" description="Helical" evidence="8">
    <location>
        <begin position="430"/>
        <end position="452"/>
    </location>
</feature>
<evidence type="ECO:0000256" key="4">
    <source>
        <dbReference type="ARBA" id="ARBA00022692"/>
    </source>
</evidence>
<comment type="subcellular location">
    <subcellularLocation>
        <location evidence="1">Cell membrane</location>
        <topology evidence="1">Multi-pass membrane protein</topology>
    </subcellularLocation>
</comment>
<dbReference type="STRING" id="285351.SAMN04488035_2708"/>
<evidence type="ECO:0000256" key="5">
    <source>
        <dbReference type="ARBA" id="ARBA00022989"/>
    </source>
</evidence>
<proteinExistence type="inferred from homology"/>
<dbReference type="EMBL" id="FONZ01000008">
    <property type="protein sequence ID" value="SFF37226.1"/>
    <property type="molecule type" value="Genomic_DNA"/>
</dbReference>
<feature type="region of interest" description="Disordered" evidence="7">
    <location>
        <begin position="1"/>
        <end position="27"/>
    </location>
</feature>
<feature type="transmembrane region" description="Helical" evidence="8">
    <location>
        <begin position="311"/>
        <end position="340"/>
    </location>
</feature>
<feature type="transmembrane region" description="Helical" evidence="8">
    <location>
        <begin position="103"/>
        <end position="124"/>
    </location>
</feature>